<feature type="transmembrane region" description="Helical" evidence="7">
    <location>
        <begin position="547"/>
        <end position="564"/>
    </location>
</feature>
<dbReference type="SUPFAM" id="SSF82866">
    <property type="entry name" value="Multidrug efflux transporter AcrB transmembrane domain"/>
    <property type="match status" value="2"/>
</dbReference>
<dbReference type="Pfam" id="PF03176">
    <property type="entry name" value="MMPL"/>
    <property type="match status" value="2"/>
</dbReference>
<keyword evidence="10" id="KW-1185">Reference proteome</keyword>
<evidence type="ECO:0000256" key="5">
    <source>
        <dbReference type="ARBA" id="ARBA00023136"/>
    </source>
</evidence>
<evidence type="ECO:0000313" key="9">
    <source>
        <dbReference type="EMBL" id="QEC47653.1"/>
    </source>
</evidence>
<comment type="subcellular location">
    <subcellularLocation>
        <location evidence="1">Cell membrane</location>
        <topology evidence="1">Multi-pass membrane protein</topology>
    </subcellularLocation>
</comment>
<feature type="region of interest" description="Disordered" evidence="6">
    <location>
        <begin position="739"/>
        <end position="761"/>
    </location>
</feature>
<dbReference type="RefSeq" id="WP_146918355.1">
    <property type="nucleotide sequence ID" value="NZ_CP042430.1"/>
</dbReference>
<dbReference type="InterPro" id="IPR050545">
    <property type="entry name" value="Mycobact_MmpL"/>
</dbReference>
<keyword evidence="4 7" id="KW-1133">Transmembrane helix</keyword>
<feature type="compositionally biased region" description="Basic and acidic residues" evidence="6">
    <location>
        <begin position="750"/>
        <end position="761"/>
    </location>
</feature>
<evidence type="ECO:0000256" key="1">
    <source>
        <dbReference type="ARBA" id="ARBA00004651"/>
    </source>
</evidence>
<dbReference type="OrthoDB" id="7051771at2"/>
<feature type="transmembrane region" description="Helical" evidence="7">
    <location>
        <begin position="319"/>
        <end position="343"/>
    </location>
</feature>
<dbReference type="PANTHER" id="PTHR33406">
    <property type="entry name" value="MEMBRANE PROTEIN MJ1562-RELATED"/>
    <property type="match status" value="1"/>
</dbReference>
<keyword evidence="5 7" id="KW-0472">Membrane</keyword>
<protein>
    <submittedName>
        <fullName evidence="9">MMPL family transporter</fullName>
    </submittedName>
</protein>
<dbReference type="KEGG" id="bsol:FSW04_08750"/>
<evidence type="ECO:0000256" key="2">
    <source>
        <dbReference type="ARBA" id="ARBA00022475"/>
    </source>
</evidence>
<keyword evidence="2" id="KW-1003">Cell membrane</keyword>
<feature type="transmembrane region" description="Helical" evidence="7">
    <location>
        <begin position="246"/>
        <end position="267"/>
    </location>
</feature>
<feature type="transmembrane region" description="Helical" evidence="7">
    <location>
        <begin position="656"/>
        <end position="682"/>
    </location>
</feature>
<evidence type="ECO:0000313" key="10">
    <source>
        <dbReference type="Proteomes" id="UP000321805"/>
    </source>
</evidence>
<feature type="domain" description="Membrane transport protein MMPL" evidence="8">
    <location>
        <begin position="420"/>
        <end position="724"/>
    </location>
</feature>
<evidence type="ECO:0000259" key="8">
    <source>
        <dbReference type="Pfam" id="PF03176"/>
    </source>
</evidence>
<feature type="transmembrane region" description="Helical" evidence="7">
    <location>
        <begin position="28"/>
        <end position="48"/>
    </location>
</feature>
<feature type="transmembrane region" description="Helical" evidence="7">
    <location>
        <begin position="576"/>
        <end position="594"/>
    </location>
</feature>
<reference evidence="9 10" key="1">
    <citation type="journal article" date="2018" name="J. Microbiol.">
        <title>Baekduia soli gen. nov., sp. nov., a novel bacterium isolated from the soil of Baekdu Mountain and proposal of a novel family name, Baekduiaceae fam. nov.</title>
        <authorList>
            <person name="An D.S."/>
            <person name="Siddiqi M.Z."/>
            <person name="Kim K.H."/>
            <person name="Yu H.S."/>
            <person name="Im W.T."/>
        </authorList>
    </citation>
    <scope>NUCLEOTIDE SEQUENCE [LARGE SCALE GENOMIC DNA]</scope>
    <source>
        <strain evidence="9 10">BR7-21</strain>
    </source>
</reference>
<keyword evidence="3 7" id="KW-0812">Transmembrane</keyword>
<dbReference type="Gene3D" id="1.20.1640.10">
    <property type="entry name" value="Multidrug efflux transporter AcrB transmembrane domain"/>
    <property type="match status" value="2"/>
</dbReference>
<proteinExistence type="predicted"/>
<gene>
    <name evidence="9" type="ORF">FSW04_08750</name>
</gene>
<evidence type="ECO:0000256" key="3">
    <source>
        <dbReference type="ARBA" id="ARBA00022692"/>
    </source>
</evidence>
<feature type="domain" description="Membrane transport protein MMPL" evidence="8">
    <location>
        <begin position="59"/>
        <end position="388"/>
    </location>
</feature>
<organism evidence="9 10">
    <name type="scientific">Baekduia soli</name>
    <dbReference type="NCBI Taxonomy" id="496014"/>
    <lineage>
        <taxon>Bacteria</taxon>
        <taxon>Bacillati</taxon>
        <taxon>Actinomycetota</taxon>
        <taxon>Thermoleophilia</taxon>
        <taxon>Solirubrobacterales</taxon>
        <taxon>Baekduiaceae</taxon>
        <taxon>Baekduia</taxon>
    </lineage>
</organism>
<feature type="transmembrane region" description="Helical" evidence="7">
    <location>
        <begin position="201"/>
        <end position="234"/>
    </location>
</feature>
<evidence type="ECO:0000256" key="7">
    <source>
        <dbReference type="SAM" id="Phobius"/>
    </source>
</evidence>
<name>A0A5B8U3Q9_9ACTN</name>
<evidence type="ECO:0000256" key="6">
    <source>
        <dbReference type="SAM" id="MobiDB-lite"/>
    </source>
</evidence>
<accession>A0A5B8U3Q9</accession>
<feature type="transmembrane region" description="Helical" evidence="7">
    <location>
        <begin position="294"/>
        <end position="313"/>
    </location>
</feature>
<feature type="transmembrane region" description="Helical" evidence="7">
    <location>
        <begin position="614"/>
        <end position="635"/>
    </location>
</feature>
<feature type="transmembrane region" description="Helical" evidence="7">
    <location>
        <begin position="688"/>
        <end position="707"/>
    </location>
</feature>
<feature type="transmembrane region" description="Helical" evidence="7">
    <location>
        <begin position="389"/>
        <end position="407"/>
    </location>
</feature>
<sequence length="761" mass="80330">MTPSSAASSPSLAARVGRWSTRHRRTAIAGWFVFVLIAVFAGSSVGTVHPSNDSGGHGDSARADRIVNDAYPDRADESVLIQSTAGHPRTAKDPEFRRTVADVVAGVTRQPGVVDVQSPYTAGNGGQIAEDGHSAMVSFKINGDSKLAEKRVGPVEDAVRAAADRHPSVYVGQFGSASADKALSKAFGDDFAKAGMLSVPVTLLILVLTFGALVAAGVPLLLGLTAVVGTIGLLGPISHLVALDEFINEIVLLVGLAVGVDYSLFYLRREREEKARGASPREAVAIAAGTSGRAVLVSGVTVMVAMAGMMFAGDATFTALGIGAILVVAVAMIGSVTVIPALLSGSGRWLERGRIPFLGKRMAAARTRDIDSGGRAWNAVLNAVLRRPWLSAVAAATVLLVMALPVLHMHTADSGTDAIPRDQPVMKVYDRMQAAFPGGEIPAVVVLKAADVTSPRITAAVRQLEADALATGKVKAPIDTTVSPDRHVLQVSLPIVGSGTDDASNAALATLRGDVVPKFEQRAGTKAYVTGMTAGSKDFNDLMKSRWPIVFAFVLSLAFVLLLLTFRSIVIPLKAIVLNLLSVGAAYGVLTWVFQDGHGEGLLGFKSTGSITSWLPMFLFVILFGLSMDYHVFILSRIREAFDRGMRTQDAVAHGIRTTAGTVTSAAIVMVAVFGIFATLSYLDFKMMGVGLATAILIDATIVRAVLLPATMKLLGDWNWYLPRWLEWLPRIGGHEGHAAPAPAPAPGPRRIEREPEYAEV</sequence>
<dbReference type="PANTHER" id="PTHR33406:SF13">
    <property type="entry name" value="MEMBRANE PROTEIN YDFJ"/>
    <property type="match status" value="1"/>
</dbReference>
<dbReference type="GO" id="GO:0005886">
    <property type="term" value="C:plasma membrane"/>
    <property type="evidence" value="ECO:0007669"/>
    <property type="project" value="UniProtKB-SubCell"/>
</dbReference>
<dbReference type="AlphaFoldDB" id="A0A5B8U3Q9"/>
<dbReference type="EMBL" id="CP042430">
    <property type="protein sequence ID" value="QEC47653.1"/>
    <property type="molecule type" value="Genomic_DNA"/>
</dbReference>
<evidence type="ECO:0000256" key="4">
    <source>
        <dbReference type="ARBA" id="ARBA00022989"/>
    </source>
</evidence>
<dbReference type="InterPro" id="IPR004869">
    <property type="entry name" value="MMPL_dom"/>
</dbReference>
<dbReference type="Proteomes" id="UP000321805">
    <property type="component" value="Chromosome"/>
</dbReference>